<feature type="non-terminal residue" evidence="2">
    <location>
        <position position="112"/>
    </location>
</feature>
<evidence type="ECO:0000256" key="1">
    <source>
        <dbReference type="SAM" id="MobiDB-lite"/>
    </source>
</evidence>
<name>W1Y5I0_9ZZZZ</name>
<feature type="region of interest" description="Disordered" evidence="1">
    <location>
        <begin position="1"/>
        <end position="21"/>
    </location>
</feature>
<dbReference type="AlphaFoldDB" id="W1Y5I0"/>
<gene>
    <name evidence="2" type="ORF">Q604_UNBC09342G0001</name>
</gene>
<evidence type="ECO:0000313" key="2">
    <source>
        <dbReference type="EMBL" id="ETJ36394.1"/>
    </source>
</evidence>
<sequence length="112" mass="12438">AQTTQAQRTPVMGQEESTTPLVIANTTQTKAVVAKQKLTIRDIQRAERERLAQLAAEEAAQQAGTNQVDQQMVAQKQAEAQRQAAILAEQQRQMAMQAEQQRIAQQQAEAQR</sequence>
<comment type="caution">
    <text evidence="2">The sequence shown here is derived from an EMBL/GenBank/DDBJ whole genome shotgun (WGS) entry which is preliminary data.</text>
</comment>
<reference evidence="2" key="1">
    <citation type="submission" date="2013-12" db="EMBL/GenBank/DDBJ databases">
        <title>A Varibaculum cambriense genome reconstructed from a premature infant gut community with otherwise low bacterial novelty that shifts toward anaerobic metabolism during the third week of life.</title>
        <authorList>
            <person name="Brown C.T."/>
            <person name="Sharon I."/>
            <person name="Thomas B.C."/>
            <person name="Castelle C.J."/>
            <person name="Morowitz M.J."/>
            <person name="Banfield J.F."/>
        </authorList>
    </citation>
    <scope>NUCLEOTIDE SEQUENCE</scope>
</reference>
<dbReference type="EMBL" id="AZMM01009342">
    <property type="protein sequence ID" value="ETJ36394.1"/>
    <property type="molecule type" value="Genomic_DNA"/>
</dbReference>
<organism evidence="2">
    <name type="scientific">human gut metagenome</name>
    <dbReference type="NCBI Taxonomy" id="408170"/>
    <lineage>
        <taxon>unclassified sequences</taxon>
        <taxon>metagenomes</taxon>
        <taxon>organismal metagenomes</taxon>
    </lineage>
</organism>
<protein>
    <submittedName>
        <fullName evidence="2">Uncharacterized protein</fullName>
    </submittedName>
</protein>
<proteinExistence type="predicted"/>
<feature type="region of interest" description="Disordered" evidence="1">
    <location>
        <begin position="92"/>
        <end position="112"/>
    </location>
</feature>
<accession>W1Y5I0</accession>
<feature type="non-terminal residue" evidence="2">
    <location>
        <position position="1"/>
    </location>
</feature>